<keyword evidence="4 5" id="KW-0648">Protein biosynthesis</keyword>
<evidence type="ECO:0000256" key="1">
    <source>
        <dbReference type="ARBA" id="ARBA00005532"/>
    </source>
</evidence>
<comment type="function">
    <text evidence="5">Associates with the EF-Tu.GDP complex and induces the exchange of GDP to GTP. It remains bound to the aminoacyl-tRNA.EF-Tu.GTP complex up to the GTP hydrolysis stage on the ribosome.</text>
</comment>
<dbReference type="PANTHER" id="PTHR11741:SF0">
    <property type="entry name" value="ELONGATION FACTOR TS, MITOCHONDRIAL"/>
    <property type="match status" value="1"/>
</dbReference>
<feature type="domain" description="Translation elongation factor EFTs/EF1B dimerisation" evidence="6">
    <location>
        <begin position="57"/>
        <end position="196"/>
    </location>
</feature>
<dbReference type="InterPro" id="IPR001816">
    <property type="entry name" value="Transl_elong_EFTs/EF1B"/>
</dbReference>
<dbReference type="FunFam" id="1.10.286.20:FF:000001">
    <property type="entry name" value="Elongation factor Ts"/>
    <property type="match status" value="1"/>
</dbReference>
<dbReference type="Gene3D" id="3.30.479.20">
    <property type="entry name" value="Elongation factor Ts, dimerisation domain"/>
    <property type="match status" value="1"/>
</dbReference>
<evidence type="ECO:0000256" key="4">
    <source>
        <dbReference type="ARBA" id="ARBA00022917"/>
    </source>
</evidence>
<organism evidence="7 8">
    <name type="scientific">Desulfomonile tiedjei</name>
    <dbReference type="NCBI Taxonomy" id="2358"/>
    <lineage>
        <taxon>Bacteria</taxon>
        <taxon>Pseudomonadati</taxon>
        <taxon>Thermodesulfobacteriota</taxon>
        <taxon>Desulfomonilia</taxon>
        <taxon>Desulfomonilales</taxon>
        <taxon>Desulfomonilaceae</taxon>
        <taxon>Desulfomonile</taxon>
    </lineage>
</organism>
<dbReference type="HAMAP" id="MF_00050">
    <property type="entry name" value="EF_Ts"/>
    <property type="match status" value="1"/>
</dbReference>
<dbReference type="FunFam" id="1.10.8.10:FF:000001">
    <property type="entry name" value="Elongation factor Ts"/>
    <property type="match status" value="1"/>
</dbReference>
<dbReference type="PANTHER" id="PTHR11741">
    <property type="entry name" value="ELONGATION FACTOR TS"/>
    <property type="match status" value="1"/>
</dbReference>
<dbReference type="PROSITE" id="PS01126">
    <property type="entry name" value="EF_TS_1"/>
    <property type="match status" value="1"/>
</dbReference>
<dbReference type="InterPro" id="IPR014039">
    <property type="entry name" value="Transl_elong_EFTs/EF1B_dimer"/>
</dbReference>
<dbReference type="CDD" id="cd14275">
    <property type="entry name" value="UBA_EF-Ts"/>
    <property type="match status" value="1"/>
</dbReference>
<proteinExistence type="inferred from homology"/>
<dbReference type="SUPFAM" id="SSF54713">
    <property type="entry name" value="Elongation factor Ts (EF-Ts), dimerisation domain"/>
    <property type="match status" value="1"/>
</dbReference>
<name>A0A9D6UZG3_9BACT</name>
<dbReference type="InterPro" id="IPR036402">
    <property type="entry name" value="EF-Ts_dimer_sf"/>
</dbReference>
<evidence type="ECO:0000313" key="8">
    <source>
        <dbReference type="Proteomes" id="UP000807825"/>
    </source>
</evidence>
<reference evidence="7" key="1">
    <citation type="submission" date="2020-07" db="EMBL/GenBank/DDBJ databases">
        <title>Huge and variable diversity of episymbiotic CPR bacteria and DPANN archaea in groundwater ecosystems.</title>
        <authorList>
            <person name="He C.Y."/>
            <person name="Keren R."/>
            <person name="Whittaker M."/>
            <person name="Farag I.F."/>
            <person name="Doudna J."/>
            <person name="Cate J.H.D."/>
            <person name="Banfield J.F."/>
        </authorList>
    </citation>
    <scope>NUCLEOTIDE SEQUENCE</scope>
    <source>
        <strain evidence="7">NC_groundwater_1664_Pr3_B-0.1um_52_9</strain>
    </source>
</reference>
<dbReference type="NCBIfam" id="TIGR00116">
    <property type="entry name" value="tsf"/>
    <property type="match status" value="2"/>
</dbReference>
<dbReference type="AlphaFoldDB" id="A0A9D6UZG3"/>
<keyword evidence="5" id="KW-0963">Cytoplasm</keyword>
<evidence type="ECO:0000256" key="3">
    <source>
        <dbReference type="ARBA" id="ARBA00022768"/>
    </source>
</evidence>
<protein>
    <recommendedName>
        <fullName evidence="2 5">Elongation factor Ts</fullName>
        <shortName evidence="5">EF-Ts</shortName>
    </recommendedName>
</protein>
<dbReference type="InterPro" id="IPR009060">
    <property type="entry name" value="UBA-like_sf"/>
</dbReference>
<keyword evidence="3 5" id="KW-0251">Elongation factor</keyword>
<comment type="subcellular location">
    <subcellularLocation>
        <location evidence="5">Cytoplasm</location>
    </subcellularLocation>
</comment>
<dbReference type="GO" id="GO:0003746">
    <property type="term" value="F:translation elongation factor activity"/>
    <property type="evidence" value="ECO:0007669"/>
    <property type="project" value="UniProtKB-UniRule"/>
</dbReference>
<accession>A0A9D6UZG3</accession>
<dbReference type="InterPro" id="IPR018101">
    <property type="entry name" value="Transl_elong_Ts_CS"/>
</dbReference>
<evidence type="ECO:0000313" key="7">
    <source>
        <dbReference type="EMBL" id="MBI5247869.1"/>
    </source>
</evidence>
<dbReference type="Pfam" id="PF00889">
    <property type="entry name" value="EF_TS"/>
    <property type="match status" value="1"/>
</dbReference>
<comment type="caution">
    <text evidence="7">The sequence shown here is derived from an EMBL/GenBank/DDBJ whole genome shotgun (WGS) entry which is preliminary data.</text>
</comment>
<dbReference type="SUPFAM" id="SSF46934">
    <property type="entry name" value="UBA-like"/>
    <property type="match status" value="1"/>
</dbReference>
<evidence type="ECO:0000256" key="2">
    <source>
        <dbReference type="ARBA" id="ARBA00016956"/>
    </source>
</evidence>
<comment type="similarity">
    <text evidence="1 5">Belongs to the EF-Ts family.</text>
</comment>
<evidence type="ECO:0000259" key="6">
    <source>
        <dbReference type="Pfam" id="PF00889"/>
    </source>
</evidence>
<feature type="region of interest" description="Involved in Mg(2+) ion dislocation from EF-Tu" evidence="5">
    <location>
        <begin position="81"/>
        <end position="84"/>
    </location>
</feature>
<dbReference type="Gene3D" id="1.10.8.10">
    <property type="entry name" value="DNA helicase RuvA subunit, C-terminal domain"/>
    <property type="match status" value="1"/>
</dbReference>
<dbReference type="GO" id="GO:0005737">
    <property type="term" value="C:cytoplasm"/>
    <property type="evidence" value="ECO:0007669"/>
    <property type="project" value="UniProtKB-SubCell"/>
</dbReference>
<dbReference type="Proteomes" id="UP000807825">
    <property type="component" value="Unassembled WGS sequence"/>
</dbReference>
<evidence type="ECO:0000256" key="5">
    <source>
        <dbReference type="HAMAP-Rule" id="MF_00050"/>
    </source>
</evidence>
<dbReference type="EMBL" id="JACRDE010000004">
    <property type="protein sequence ID" value="MBI5247869.1"/>
    <property type="molecule type" value="Genomic_DNA"/>
</dbReference>
<dbReference type="Gene3D" id="1.10.286.20">
    <property type="match status" value="1"/>
</dbReference>
<gene>
    <name evidence="5 7" type="primary">tsf</name>
    <name evidence="7" type="ORF">HY912_00100</name>
</gene>
<sequence length="199" mass="22135">MDITAQMVKELRDKTGLGMMDCKKALTETNGDMEGAVEYLRKKGALKAAKREGRATSEGRIGSYIHMNGKIGVLLELNCESDFVAKTDQFAELVKDLCMHVAASSPRWIAPTDVPEEIVAKEKEIYTVQAQEAGKPEKMLEKIAEGKLKKFYSDVCFLEQPFVKEPDKTVAELIKEKIAQLGENITVGRFCRFQLGVGN</sequence>